<dbReference type="Pfam" id="PF01458">
    <property type="entry name" value="SUFBD_core"/>
    <property type="match status" value="1"/>
</dbReference>
<dbReference type="SUPFAM" id="SSF101960">
    <property type="entry name" value="Stabilizer of iron transporter SufD"/>
    <property type="match status" value="1"/>
</dbReference>
<evidence type="ECO:0000259" key="3">
    <source>
        <dbReference type="Pfam" id="PF19295"/>
    </source>
</evidence>
<evidence type="ECO:0000313" key="5">
    <source>
        <dbReference type="EMBL" id="CUU41593.1"/>
    </source>
</evidence>
<dbReference type="InterPro" id="IPR045595">
    <property type="entry name" value="SufBD_N"/>
</dbReference>
<dbReference type="GO" id="GO:0016226">
    <property type="term" value="P:iron-sulfur cluster assembly"/>
    <property type="evidence" value="ECO:0007669"/>
    <property type="project" value="InterPro"/>
</dbReference>
<reference evidence="6" key="3">
    <citation type="journal article" date="2016" name="Genome Announc.">
        <title>Revised genome sequence of the purple photosynthetic bacterium Blastochloris viridis.</title>
        <authorList>
            <person name="Liu L.N."/>
            <person name="Faulkner M."/>
            <person name="Liu X."/>
            <person name="Huang F."/>
            <person name="Darby A.C."/>
            <person name="Hall N."/>
        </authorList>
    </citation>
    <scope>NUCLEOTIDE SEQUENCE [LARGE SCALE GENOMIC DNA]</scope>
    <source>
        <strain evidence="6">ATCC 19567 / DSM 133 / F</strain>
    </source>
</reference>
<dbReference type="InterPro" id="IPR055346">
    <property type="entry name" value="Fe-S_cluster_assembly_SufBD"/>
</dbReference>
<dbReference type="NCBIfam" id="TIGR01981">
    <property type="entry name" value="sufD"/>
    <property type="match status" value="1"/>
</dbReference>
<dbReference type="STRING" id="1079.BVIR_1143"/>
<reference evidence="5" key="2">
    <citation type="submission" date="2015-11" db="EMBL/GenBank/DDBJ databases">
        <authorList>
            <person name="Zhang Y."/>
            <person name="Guo Z."/>
        </authorList>
    </citation>
    <scope>NUCLEOTIDE SEQUENCE</scope>
    <source>
        <strain evidence="5">1</strain>
    </source>
</reference>
<evidence type="ECO:0000313" key="6">
    <source>
        <dbReference type="Proteomes" id="UP000065734"/>
    </source>
</evidence>
<dbReference type="AlphaFoldDB" id="A0A0H5BBM2"/>
<dbReference type="KEGG" id="bvr:BVIR_1143"/>
<name>A0A0H5BBM2_BLAVI</name>
<reference evidence="4" key="1">
    <citation type="journal article" date="2015" name="Genome Announc.">
        <title>Complete Genome Sequence of the Bacteriochlorophyll b-Producing Photosynthetic Bacterium Blastochloris viridis.</title>
        <authorList>
            <person name="Tsukatani Y."/>
            <person name="Hirose Y."/>
            <person name="Harada J."/>
            <person name="Misawa N."/>
            <person name="Mori K."/>
            <person name="Inoue K."/>
            <person name="Tamiaki H."/>
        </authorList>
    </citation>
    <scope>NUCLEOTIDE SEQUENCE [LARGE SCALE GENOMIC DNA]</scope>
    <source>
        <strain evidence="4">DSM 133</strain>
    </source>
</reference>
<sequence>MTDMTPIKTPAELALSAAFGLAAPSLPGDADVKKLRQDAFGAFESAGLPNRRIEDWKYTDLRMLMREAKPLASPLSGEDVAAARDAGAAFAAVGARRLVLVNGSFAPALSDLADLEPGLTVMPLAGVLREAHPLRERLGALAPAGNIALDLNTAFMTDGVVIHVGAGTTVARPLLIVNCHVGAATADFSRSLVVVEPDAALTLIESFEGPDGTDYQTNSALELSVGEGACVELIRHQAEGDRALHLHTLMAEVGARTVLKGCVLTTGAAVSRQQVGLALKGDHIVAALRGASLLRGRQHGDTTLQVEHKATQCESRELFRTVLDGEAHGVFQGKIIVEAEAQKTDGRMASNALVLSDRAEMSNKPELEIYADDVQCGHGATSGALDEELLFYLEARGIPAAEAEALLIQSFVGEIVDEVGLEPVREALTGQVARWLERRDNG</sequence>
<comment type="similarity">
    <text evidence="1">Belongs to the iron-sulfur cluster assembly SufBD family.</text>
</comment>
<evidence type="ECO:0000256" key="1">
    <source>
        <dbReference type="ARBA" id="ARBA00043967"/>
    </source>
</evidence>
<dbReference type="InterPro" id="IPR011542">
    <property type="entry name" value="SUF_FeS_clus_asmbl_SufD"/>
</dbReference>
<dbReference type="PATRIC" id="fig|1079.6.peg.1187"/>
<dbReference type="RefSeq" id="WP_055036800.1">
    <property type="nucleotide sequence ID" value="NZ_AP014854.2"/>
</dbReference>
<dbReference type="PANTHER" id="PTHR43575:SF1">
    <property type="entry name" value="PROTEIN ABCI7, CHLOROPLASTIC"/>
    <property type="match status" value="1"/>
</dbReference>
<dbReference type="InterPro" id="IPR037284">
    <property type="entry name" value="SUF_FeS_clus_asmbl_SufBD_sf"/>
</dbReference>
<feature type="domain" description="SUF system FeS cluster assembly SufBD core" evidence="2">
    <location>
        <begin position="183"/>
        <end position="411"/>
    </location>
</feature>
<feature type="domain" description="SUF system FeS cluster assembly SufBD N-terminal" evidence="3">
    <location>
        <begin position="32"/>
        <end position="174"/>
    </location>
</feature>
<dbReference type="PANTHER" id="PTHR43575">
    <property type="entry name" value="PROTEIN ABCI7, CHLOROPLASTIC"/>
    <property type="match status" value="1"/>
</dbReference>
<organism evidence="5 6">
    <name type="scientific">Blastochloris viridis</name>
    <name type="common">Rhodopseudomonas viridis</name>
    <dbReference type="NCBI Taxonomy" id="1079"/>
    <lineage>
        <taxon>Bacteria</taxon>
        <taxon>Pseudomonadati</taxon>
        <taxon>Pseudomonadota</taxon>
        <taxon>Alphaproteobacteria</taxon>
        <taxon>Hyphomicrobiales</taxon>
        <taxon>Blastochloridaceae</taxon>
        <taxon>Blastochloris</taxon>
    </lineage>
</organism>
<dbReference type="EMBL" id="LN907867">
    <property type="protein sequence ID" value="CUU41593.1"/>
    <property type="molecule type" value="Genomic_DNA"/>
</dbReference>
<dbReference type="OrthoDB" id="9768262at2"/>
<evidence type="ECO:0000313" key="4">
    <source>
        <dbReference type="EMBL" id="BAR97671.1"/>
    </source>
</evidence>
<proteinExistence type="inferred from homology"/>
<gene>
    <name evidence="5" type="primary">sufD</name>
    <name evidence="4" type="ORF">BV133_78</name>
    <name evidence="5" type="ORF">BVIRIDIS_05860</name>
</gene>
<dbReference type="Proteomes" id="UP000065734">
    <property type="component" value="Chromosome I"/>
</dbReference>
<dbReference type="Pfam" id="PF19295">
    <property type="entry name" value="SufBD_N"/>
    <property type="match status" value="1"/>
</dbReference>
<evidence type="ECO:0000259" key="2">
    <source>
        <dbReference type="Pfam" id="PF01458"/>
    </source>
</evidence>
<keyword evidence="6" id="KW-1185">Reference proteome</keyword>
<dbReference type="EMBL" id="AP014854">
    <property type="protein sequence ID" value="BAR97671.1"/>
    <property type="molecule type" value="Genomic_DNA"/>
</dbReference>
<accession>A0A0H5BBM2</accession>
<dbReference type="InterPro" id="IPR000825">
    <property type="entry name" value="SUF_FeS_clus_asmbl_SufBD_core"/>
</dbReference>
<protein>
    <submittedName>
        <fullName evidence="5">FeS cluster assembly protein sufD</fullName>
    </submittedName>
    <submittedName>
        <fullName evidence="4">Iron-sulfur cluster assembly protein SufD</fullName>
    </submittedName>
</protein>